<dbReference type="GO" id="GO:1990071">
    <property type="term" value="C:TRAPPII protein complex"/>
    <property type="evidence" value="ECO:0007669"/>
    <property type="project" value="InterPro"/>
</dbReference>
<gene>
    <name evidence="1" type="ORF">EPI10_022938</name>
</gene>
<protein>
    <submittedName>
        <fullName evidence="1">Trafficking protein particle complex II-specific subunit 130-like protein isoform X3</fullName>
    </submittedName>
</protein>
<keyword evidence="2" id="KW-1185">Reference proteome</keyword>
<organism evidence="1 2">
    <name type="scientific">Gossypium australe</name>
    <dbReference type="NCBI Taxonomy" id="47621"/>
    <lineage>
        <taxon>Eukaryota</taxon>
        <taxon>Viridiplantae</taxon>
        <taxon>Streptophyta</taxon>
        <taxon>Embryophyta</taxon>
        <taxon>Tracheophyta</taxon>
        <taxon>Spermatophyta</taxon>
        <taxon>Magnoliopsida</taxon>
        <taxon>eudicotyledons</taxon>
        <taxon>Gunneridae</taxon>
        <taxon>Pentapetalae</taxon>
        <taxon>rosids</taxon>
        <taxon>malvids</taxon>
        <taxon>Malvales</taxon>
        <taxon>Malvaceae</taxon>
        <taxon>Malvoideae</taxon>
        <taxon>Gossypium</taxon>
    </lineage>
</organism>
<dbReference type="PANTHER" id="PTHR13251:SF3">
    <property type="entry name" value="TRAFFICKING PROTEIN PARTICLE COMPLEX SUBUNIT 10"/>
    <property type="match status" value="1"/>
</dbReference>
<dbReference type="PANTHER" id="PTHR13251">
    <property type="entry name" value="EPILEPSY HOLOPROSENCEPHALY CANDIDATE 1/TMEM1"/>
    <property type="match status" value="1"/>
</dbReference>
<comment type="caution">
    <text evidence="1">The sequence shown here is derived from an EMBL/GenBank/DDBJ whole genome shotgun (WGS) entry which is preliminary data.</text>
</comment>
<dbReference type="GO" id="GO:0034498">
    <property type="term" value="P:early endosome to Golgi transport"/>
    <property type="evidence" value="ECO:0007669"/>
    <property type="project" value="TreeGrafter"/>
</dbReference>
<dbReference type="GO" id="GO:0006891">
    <property type="term" value="P:intra-Golgi vesicle-mediated transport"/>
    <property type="evidence" value="ECO:0007669"/>
    <property type="project" value="TreeGrafter"/>
</dbReference>
<dbReference type="Proteomes" id="UP000325315">
    <property type="component" value="Unassembled WGS sequence"/>
</dbReference>
<dbReference type="AlphaFoldDB" id="A0A5B6VTD6"/>
<proteinExistence type="predicted"/>
<sequence>MDWAQLVRQTLVMLQTILSPAANKHFEHLCHVSGKIEFPLNGLLFVLLMISLQEGHLQIIYVMLRAVAGALAKQSIVDRMRTIALKFEFEISKNQIYDTTIALHFSDPFHVSTRVANQCNDSTLLLQVMTCLTLMYSIHKCDKLIPFNGITQPVTCSNVAFMQSMQPMQPNEPENETAKVAMHTCRMEAKIE</sequence>
<reference evidence="2" key="1">
    <citation type="journal article" date="2019" name="Plant Biotechnol. J.">
        <title>Genome sequencing of the Australian wild diploid species Gossypium australe highlights disease resistance and delayed gland morphogenesis.</title>
        <authorList>
            <person name="Cai Y."/>
            <person name="Cai X."/>
            <person name="Wang Q."/>
            <person name="Wang P."/>
            <person name="Zhang Y."/>
            <person name="Cai C."/>
            <person name="Xu Y."/>
            <person name="Wang K."/>
            <person name="Zhou Z."/>
            <person name="Wang C."/>
            <person name="Geng S."/>
            <person name="Li B."/>
            <person name="Dong Q."/>
            <person name="Hou Y."/>
            <person name="Wang H."/>
            <person name="Ai P."/>
            <person name="Liu Z."/>
            <person name="Yi F."/>
            <person name="Sun M."/>
            <person name="An G."/>
            <person name="Cheng J."/>
            <person name="Zhang Y."/>
            <person name="Shi Q."/>
            <person name="Xie Y."/>
            <person name="Shi X."/>
            <person name="Chang Y."/>
            <person name="Huang F."/>
            <person name="Chen Y."/>
            <person name="Hong S."/>
            <person name="Mi L."/>
            <person name="Sun Q."/>
            <person name="Zhang L."/>
            <person name="Zhou B."/>
            <person name="Peng R."/>
            <person name="Zhang X."/>
            <person name="Liu F."/>
        </authorList>
    </citation>
    <scope>NUCLEOTIDE SEQUENCE [LARGE SCALE GENOMIC DNA]</scope>
    <source>
        <strain evidence="2">cv. PA1801</strain>
    </source>
</reference>
<name>A0A5B6VTD6_9ROSI</name>
<evidence type="ECO:0000313" key="2">
    <source>
        <dbReference type="Proteomes" id="UP000325315"/>
    </source>
</evidence>
<dbReference type="OrthoDB" id="1747915at2759"/>
<evidence type="ECO:0000313" key="1">
    <source>
        <dbReference type="EMBL" id="KAA3472460.1"/>
    </source>
</evidence>
<accession>A0A5B6VTD6</accession>
<dbReference type="GO" id="GO:0005829">
    <property type="term" value="C:cytosol"/>
    <property type="evidence" value="ECO:0007669"/>
    <property type="project" value="GOC"/>
</dbReference>
<dbReference type="EMBL" id="SMMG02000005">
    <property type="protein sequence ID" value="KAA3472460.1"/>
    <property type="molecule type" value="Genomic_DNA"/>
</dbReference>
<dbReference type="InterPro" id="IPR045126">
    <property type="entry name" value="TRAPPC10/Trs130"/>
</dbReference>